<dbReference type="Gene3D" id="2.60.40.10">
    <property type="entry name" value="Immunoglobulins"/>
    <property type="match status" value="2"/>
</dbReference>
<dbReference type="PROSITE" id="PS00383">
    <property type="entry name" value="TYR_PHOSPHATASE_1"/>
    <property type="match status" value="1"/>
</dbReference>
<feature type="domain" description="Fibronectin type-III" evidence="13">
    <location>
        <begin position="672"/>
        <end position="770"/>
    </location>
</feature>
<reference evidence="14 15" key="1">
    <citation type="journal article" date="2018" name="Biotechnol. Adv.">
        <title>Improved genomic resources and new bioinformatic workflow for the carcinogenic parasite Clonorchis sinensis: Biotechnological implications.</title>
        <authorList>
            <person name="Wang D."/>
            <person name="Korhonen P.K."/>
            <person name="Gasser R.B."/>
            <person name="Young N.D."/>
        </authorList>
    </citation>
    <scope>NUCLEOTIDE SEQUENCE [LARGE SCALE GENOMIC DNA]</scope>
    <source>
        <strain evidence="14">Cs-k2</strain>
    </source>
</reference>
<keyword evidence="4" id="KW-0378">Hydrolase</keyword>
<keyword evidence="2 10" id="KW-0812">Transmembrane</keyword>
<keyword evidence="5" id="KW-0904">Protein phosphatase</keyword>
<dbReference type="PROSITE" id="PS50056">
    <property type="entry name" value="TYR_PHOSPHATASE_2"/>
    <property type="match status" value="1"/>
</dbReference>
<dbReference type="InterPro" id="IPR000242">
    <property type="entry name" value="PTP_cat"/>
</dbReference>
<feature type="domain" description="Fibronectin type-III" evidence="13">
    <location>
        <begin position="1152"/>
        <end position="1245"/>
    </location>
</feature>
<dbReference type="PRINTS" id="PR00700">
    <property type="entry name" value="PRTYPHPHTASE"/>
</dbReference>
<dbReference type="OrthoDB" id="9979034at2759"/>
<evidence type="ECO:0000256" key="7">
    <source>
        <dbReference type="ARBA" id="ARBA00023136"/>
    </source>
</evidence>
<feature type="region of interest" description="Disordered" evidence="9">
    <location>
        <begin position="1532"/>
        <end position="1572"/>
    </location>
</feature>
<keyword evidence="15" id="KW-1185">Reference proteome</keyword>
<sequence length="1892" mass="210299">MHRSSKTQKRFLHLIEVVPSVIEHSMRILVFLTIVFIASPQELINDELKIDVSGTTATCYFVRKKDLSEGSTEPEELVLRAKKVGFVPTSANERQNFAISPGSETAAVTVPYLVPGEMYNLTCSYKIGSIETHHVDLTAGIESTIPDLVHSVSEVTLNSLEMTFTNPDNHPIRLYYRHMKQSRVCISPATVVASGNRELVINTESIKINGERIQYWLVAGSHGRTLPAVVGMLRNSLAYGITTAYRIGDTITFRKNGIIDAASDIVGVYHDTCGNCEAVLLPSCEENVKNEFLKVRNVATFCALRLPTRCAVGSVVGSTAVTDTDIRTLAKSITTTANLKLVEPDGFDHISLNLDIWFLPSLRTSIALPWDISKFKPSKSKSNQIEISFSGAEDVEYNFHYRTLKQRDGQCIRPESVTSMKLTEKLTAATKIISTEDRIQYWITSEKMGYTPPITAGTTKVKPNANARISSIERRGNTLELRMRQSLEVTGHIVGVFHDGCGSCEGALLPECTEVAFSQFIQFTDVTDLCTANPPRECVASSINQPIDGGSETVLVTIQDNPNFDTSSFILTTWTDLPLKYDGAPRIQVTLSGLEVNQPRISWSVAANLGVTTFQIVIWNQPDSEKIISVGTSTSWLLMELMKCTEYTVQVLGIKYGLPLIEISSSPLRFTIPEDEYVPVLSVTNKAAKVVHVSWTKPTGCGSSNYIYRLSAKKDDSEPVTVRVAGPKTEHIFTNLDHCTVYQFSLTVETQNDGNWIVSSNRVLTRTMPETLDGPKNLAVVCTSGSQLTVSWVENDHWAACGRLKHLVTVVPLGGGRATSVQVENSPAIVNVEECQWYGVYVQTEFDSRLRSSNSKTVFVKSSLRPYTVPDFKLLNLLPGVQKITWVSGVEWINECHRFYEVTVQTIEVPENIVTFNMSSGSPGRIVDGLVPCKEYRYVVGSGTDFKNKKLMTLPSSFLPANMTAVVTSSNTIRVNWKVPPCSESFDGIQYTLIAKPTNLGLETVTQRLTANTWRSGPVTISVEPCTTYLVHMDVDALGVMEHSEALKVTVPDDISRAKAPAVTVINLEPGVQKLVWTAPTKMPKCRHLYEIERRTVGSDEKITVKTSITERTFVQLAHCTTYEYTVRVVGEYLDIKGYASNAVRMTTMAPKPERPTITDVTVISPTSMALNWSTPTPHDRCSHTGYIVVAQAATAPTIEVTTGLRYETLPTEICTSYLVTVQTQYPNGIESDKSDFKAVTTPAYEPAAPVDFKITSNSARQQILSWTYPDPPYKCSHIYELEKSEIGHSGITVETIRLSSPPHEYVVQSLKPWTTYSYRLRVVGEPGNVAGPYSAVVTQTTEPEESFAAAISQLVDPIGSTEKTIAVNLQLSKLTGFPSLDALSLVVQPQHEQAKLRRESTTFTSLYPSMVDQSWEARVQKNVGPWEVKLWHRSQEGLFQAFDDITIQLGRTMVCSDSVHCQSGKLMPGTTYGIQLRIYSSVGVITSRQIFSSTRTDLSSLAVLMAFFVALATGAIIIVLLGIISPLPETEQVTVSKPKPEKKEREKSVRKSKRQKERSESIRMTRTQGHHVARIGKTPDELRAYLDDCLEPSNRHLHQEYSALRKDCLKREISENLTTNYATDPKNHALNRYPDIIPYDQTVVLLGGGGIPEEKVAYYINASYIYAVTPCKDAYTAPQLNRTKVEYIAAQGPLKKTVVDFWEMIAEKRISIIVMLTQLVERNVPKCAAYWPDEVNATVIHMCHGKELAVTLISEEDCPSYVIRKFNLVSGTDESEPAVVTQLHMKLWPDHGVPDLAEFAAVLNEYQTLKMSDVNKDAPTLVHCSAGVGRTGIFIAADIIKRQMDSDVEWFDIHGTVSQLRFCRMHMVQKVDQYVFLHQFVRSLLDEKPQS</sequence>
<evidence type="ECO:0000259" key="12">
    <source>
        <dbReference type="PROSITE" id="PS50056"/>
    </source>
</evidence>
<evidence type="ECO:0000313" key="14">
    <source>
        <dbReference type="EMBL" id="KAG5454916.1"/>
    </source>
</evidence>
<evidence type="ECO:0000256" key="8">
    <source>
        <dbReference type="ARBA" id="ARBA00023180"/>
    </source>
</evidence>
<feature type="compositionally biased region" description="Basic and acidic residues" evidence="9">
    <location>
        <begin position="1539"/>
        <end position="1550"/>
    </location>
</feature>
<gene>
    <name evidence="14" type="ORF">CSKR_203755</name>
</gene>
<evidence type="ECO:0000256" key="3">
    <source>
        <dbReference type="ARBA" id="ARBA00022729"/>
    </source>
</evidence>
<feature type="domain" description="Fibronectin type-III" evidence="13">
    <location>
        <begin position="1249"/>
        <end position="1345"/>
    </location>
</feature>
<comment type="subcellular location">
    <subcellularLocation>
        <location evidence="1">Membrane</location>
        <topology evidence="1">Single-pass membrane protein</topology>
    </subcellularLocation>
</comment>
<name>A0A8T1N176_CLOSI</name>
<dbReference type="SUPFAM" id="SSF52799">
    <property type="entry name" value="(Phosphotyrosine protein) phosphatases II"/>
    <property type="match status" value="1"/>
</dbReference>
<dbReference type="PROSITE" id="PS50853">
    <property type="entry name" value="FN3"/>
    <property type="match status" value="3"/>
</dbReference>
<dbReference type="InterPro" id="IPR013783">
    <property type="entry name" value="Ig-like_fold"/>
</dbReference>
<reference evidence="14 15" key="2">
    <citation type="journal article" date="2021" name="Genomics">
        <title>High-quality reference genome for Clonorchis sinensis.</title>
        <authorList>
            <person name="Young N.D."/>
            <person name="Stroehlein A.J."/>
            <person name="Kinkar L."/>
            <person name="Wang T."/>
            <person name="Sohn W.M."/>
            <person name="Chang B.C.H."/>
            <person name="Kaur P."/>
            <person name="Weisz D."/>
            <person name="Dudchenko O."/>
            <person name="Aiden E.L."/>
            <person name="Korhonen P.K."/>
            <person name="Gasser R.B."/>
        </authorList>
    </citation>
    <scope>NUCLEOTIDE SEQUENCE [LARGE SCALE GENOMIC DNA]</scope>
    <source>
        <strain evidence="14">Cs-k2</strain>
    </source>
</reference>
<evidence type="ECO:0000256" key="10">
    <source>
        <dbReference type="SAM" id="Phobius"/>
    </source>
</evidence>
<dbReference type="PROSITE" id="PS50055">
    <property type="entry name" value="TYR_PHOSPHATASE_PTP"/>
    <property type="match status" value="1"/>
</dbReference>
<evidence type="ECO:0000256" key="4">
    <source>
        <dbReference type="ARBA" id="ARBA00022801"/>
    </source>
</evidence>
<dbReference type="CDD" id="cd00063">
    <property type="entry name" value="FN3"/>
    <property type="match status" value="4"/>
</dbReference>
<dbReference type="InterPro" id="IPR036116">
    <property type="entry name" value="FN3_sf"/>
</dbReference>
<evidence type="ECO:0000256" key="5">
    <source>
        <dbReference type="ARBA" id="ARBA00022912"/>
    </source>
</evidence>
<dbReference type="SMART" id="SM00404">
    <property type="entry name" value="PTPc_motif"/>
    <property type="match status" value="1"/>
</dbReference>
<feature type="domain" description="Tyrosine-protein phosphatase" evidence="11">
    <location>
        <begin position="1598"/>
        <end position="1885"/>
    </location>
</feature>
<dbReference type="SMART" id="SM00194">
    <property type="entry name" value="PTPc"/>
    <property type="match status" value="1"/>
</dbReference>
<keyword evidence="3" id="KW-0732">Signal</keyword>
<comment type="caution">
    <text evidence="14">The sequence shown here is derived from an EMBL/GenBank/DDBJ whole genome shotgun (WGS) entry which is preliminary data.</text>
</comment>
<dbReference type="InterPro" id="IPR000387">
    <property type="entry name" value="Tyr_Pase_dom"/>
</dbReference>
<dbReference type="SUPFAM" id="SSF49265">
    <property type="entry name" value="Fibronectin type III"/>
    <property type="match status" value="3"/>
</dbReference>
<evidence type="ECO:0000256" key="9">
    <source>
        <dbReference type="SAM" id="MobiDB-lite"/>
    </source>
</evidence>
<feature type="domain" description="Tyrosine specific protein phosphatases" evidence="12">
    <location>
        <begin position="1798"/>
        <end position="1876"/>
    </location>
</feature>
<evidence type="ECO:0000259" key="13">
    <source>
        <dbReference type="PROSITE" id="PS50853"/>
    </source>
</evidence>
<dbReference type="InterPro" id="IPR050713">
    <property type="entry name" value="RTP_Phos/Ushers"/>
</dbReference>
<dbReference type="GO" id="GO:0016020">
    <property type="term" value="C:membrane"/>
    <property type="evidence" value="ECO:0007669"/>
    <property type="project" value="UniProtKB-SubCell"/>
</dbReference>
<dbReference type="Gene3D" id="3.90.190.10">
    <property type="entry name" value="Protein tyrosine phosphatase superfamily"/>
    <property type="match status" value="1"/>
</dbReference>
<accession>A0A8T1N176</accession>
<keyword evidence="8" id="KW-0325">Glycoprotein</keyword>
<dbReference type="Pfam" id="PF00041">
    <property type="entry name" value="fn3"/>
    <property type="match status" value="1"/>
</dbReference>
<dbReference type="PANTHER" id="PTHR46957:SF3">
    <property type="entry name" value="CYTOKINE RECEPTOR"/>
    <property type="match status" value="1"/>
</dbReference>
<evidence type="ECO:0000256" key="2">
    <source>
        <dbReference type="ARBA" id="ARBA00022692"/>
    </source>
</evidence>
<organism evidence="14 15">
    <name type="scientific">Clonorchis sinensis</name>
    <name type="common">Chinese liver fluke</name>
    <dbReference type="NCBI Taxonomy" id="79923"/>
    <lineage>
        <taxon>Eukaryota</taxon>
        <taxon>Metazoa</taxon>
        <taxon>Spiralia</taxon>
        <taxon>Lophotrochozoa</taxon>
        <taxon>Platyhelminthes</taxon>
        <taxon>Trematoda</taxon>
        <taxon>Digenea</taxon>
        <taxon>Opisthorchiida</taxon>
        <taxon>Opisthorchiata</taxon>
        <taxon>Opisthorchiidae</taxon>
        <taxon>Clonorchis</taxon>
    </lineage>
</organism>
<feature type="transmembrane region" description="Helical" evidence="10">
    <location>
        <begin position="1502"/>
        <end position="1525"/>
    </location>
</feature>
<dbReference type="CDD" id="cd00047">
    <property type="entry name" value="PTPc"/>
    <property type="match status" value="1"/>
</dbReference>
<dbReference type="InterPro" id="IPR003961">
    <property type="entry name" value="FN3_dom"/>
</dbReference>
<proteinExistence type="predicted"/>
<dbReference type="EMBL" id="NIRI02000005">
    <property type="protein sequence ID" value="KAG5454916.1"/>
    <property type="molecule type" value="Genomic_DNA"/>
</dbReference>
<dbReference type="SMART" id="SM00060">
    <property type="entry name" value="FN3"/>
    <property type="match status" value="6"/>
</dbReference>
<evidence type="ECO:0000313" key="15">
    <source>
        <dbReference type="Proteomes" id="UP000286415"/>
    </source>
</evidence>
<evidence type="ECO:0000259" key="11">
    <source>
        <dbReference type="PROSITE" id="PS50055"/>
    </source>
</evidence>
<dbReference type="InterPro" id="IPR003595">
    <property type="entry name" value="Tyr_Pase_cat"/>
</dbReference>
<evidence type="ECO:0000256" key="1">
    <source>
        <dbReference type="ARBA" id="ARBA00004167"/>
    </source>
</evidence>
<keyword evidence="6 10" id="KW-1133">Transmembrane helix</keyword>
<keyword evidence="7 10" id="KW-0472">Membrane</keyword>
<evidence type="ECO:0008006" key="16">
    <source>
        <dbReference type="Google" id="ProtNLM"/>
    </source>
</evidence>
<dbReference type="InterPro" id="IPR029021">
    <property type="entry name" value="Prot-tyrosine_phosphatase-like"/>
</dbReference>
<dbReference type="Proteomes" id="UP000286415">
    <property type="component" value="Unassembled WGS sequence"/>
</dbReference>
<dbReference type="GO" id="GO:0004725">
    <property type="term" value="F:protein tyrosine phosphatase activity"/>
    <property type="evidence" value="ECO:0007669"/>
    <property type="project" value="InterPro"/>
</dbReference>
<protein>
    <recommendedName>
        <fullName evidence="16">Protein-tyrosine-phosphatase</fullName>
    </recommendedName>
</protein>
<evidence type="ECO:0000256" key="6">
    <source>
        <dbReference type="ARBA" id="ARBA00022989"/>
    </source>
</evidence>
<dbReference type="PANTHER" id="PTHR46957">
    <property type="entry name" value="CYTOKINE RECEPTOR"/>
    <property type="match status" value="1"/>
</dbReference>
<dbReference type="Pfam" id="PF00102">
    <property type="entry name" value="Y_phosphatase"/>
    <property type="match status" value="1"/>
</dbReference>
<dbReference type="InterPro" id="IPR016130">
    <property type="entry name" value="Tyr_Pase_AS"/>
</dbReference>